<evidence type="ECO:0008006" key="3">
    <source>
        <dbReference type="Google" id="ProtNLM"/>
    </source>
</evidence>
<evidence type="ECO:0000313" key="1">
    <source>
        <dbReference type="EMBL" id="BDG03953.1"/>
    </source>
</evidence>
<reference evidence="2" key="1">
    <citation type="journal article" date="2022" name="Int. J. Syst. Evol. Microbiol.">
        <title>Anaeromyxobacter oryzae sp. nov., Anaeromyxobacter diazotrophicus sp. nov. and Anaeromyxobacter paludicola sp. nov., isolated from paddy soils.</title>
        <authorList>
            <person name="Itoh H."/>
            <person name="Xu Z."/>
            <person name="Mise K."/>
            <person name="Masuda Y."/>
            <person name="Ushijima N."/>
            <person name="Hayakawa C."/>
            <person name="Shiratori Y."/>
            <person name="Senoo K."/>
        </authorList>
    </citation>
    <scope>NUCLEOTIDE SEQUENCE [LARGE SCALE GENOMIC DNA]</scope>
    <source>
        <strain evidence="2">Red232</strain>
    </source>
</reference>
<proteinExistence type="predicted"/>
<name>A0ABN6MSJ0_9BACT</name>
<keyword evidence="2" id="KW-1185">Reference proteome</keyword>
<dbReference type="EMBL" id="AP025591">
    <property type="protein sequence ID" value="BDG03953.1"/>
    <property type="molecule type" value="Genomic_DNA"/>
</dbReference>
<protein>
    <recommendedName>
        <fullName evidence="3">DksA C4-type domain-containing protein</fullName>
    </recommendedName>
</protein>
<organism evidence="1 2">
    <name type="scientific">Anaeromyxobacter oryzae</name>
    <dbReference type="NCBI Taxonomy" id="2918170"/>
    <lineage>
        <taxon>Bacteria</taxon>
        <taxon>Pseudomonadati</taxon>
        <taxon>Myxococcota</taxon>
        <taxon>Myxococcia</taxon>
        <taxon>Myxococcales</taxon>
        <taxon>Cystobacterineae</taxon>
        <taxon>Anaeromyxobacteraceae</taxon>
        <taxon>Anaeromyxobacter</taxon>
    </lineage>
</organism>
<dbReference type="RefSeq" id="WP_248352328.1">
    <property type="nucleotide sequence ID" value="NZ_AP025591.1"/>
</dbReference>
<evidence type="ECO:0000313" key="2">
    <source>
        <dbReference type="Proteomes" id="UP001162891"/>
    </source>
</evidence>
<sequence length="71" mass="7528">MKAELDTTVEDTDTRDISLPGGCILCGGDLDVRLSAGSAASVCTRCHWISRPHMKREDGAVHVIHPAGLLA</sequence>
<gene>
    <name evidence="1" type="ORF">AMOR_29490</name>
</gene>
<dbReference type="Proteomes" id="UP001162891">
    <property type="component" value="Chromosome"/>
</dbReference>
<accession>A0ABN6MSJ0</accession>